<reference evidence="8 9" key="1">
    <citation type="submission" date="2017-04" db="EMBL/GenBank/DDBJ databases">
        <authorList>
            <person name="Afonso C.L."/>
            <person name="Miller P.J."/>
            <person name="Scott M.A."/>
            <person name="Spackman E."/>
            <person name="Goraichik I."/>
            <person name="Dimitrov K.M."/>
            <person name="Suarez D.L."/>
            <person name="Swayne D.E."/>
        </authorList>
    </citation>
    <scope>NUCLEOTIDE SEQUENCE [LARGE SCALE GENOMIC DNA]</scope>
    <source>
        <strain evidence="8 9">DSM 12816</strain>
    </source>
</reference>
<dbReference type="STRING" id="1122930.SAMN02745168_2128"/>
<feature type="transmembrane region" description="Helical" evidence="6">
    <location>
        <begin position="59"/>
        <end position="80"/>
    </location>
</feature>
<dbReference type="Proteomes" id="UP000192790">
    <property type="component" value="Unassembled WGS sequence"/>
</dbReference>
<evidence type="ECO:0000256" key="5">
    <source>
        <dbReference type="ARBA" id="ARBA00023136"/>
    </source>
</evidence>
<feature type="transmembrane region" description="Helical" evidence="6">
    <location>
        <begin position="20"/>
        <end position="47"/>
    </location>
</feature>
<dbReference type="PANTHER" id="PTHR31272:SF6">
    <property type="entry name" value="CYTOCHROME C-TYPE BIOGENESIS CCDA-LIKE CHLOROPLASTIC PROTEIN"/>
    <property type="match status" value="1"/>
</dbReference>
<evidence type="ECO:0000256" key="6">
    <source>
        <dbReference type="SAM" id="Phobius"/>
    </source>
</evidence>
<feature type="transmembrane region" description="Helical" evidence="6">
    <location>
        <begin position="134"/>
        <end position="159"/>
    </location>
</feature>
<feature type="domain" description="Cytochrome C biogenesis protein transmembrane" evidence="7">
    <location>
        <begin position="19"/>
        <end position="225"/>
    </location>
</feature>
<evidence type="ECO:0000256" key="1">
    <source>
        <dbReference type="ARBA" id="ARBA00004141"/>
    </source>
</evidence>
<feature type="transmembrane region" description="Helical" evidence="6">
    <location>
        <begin position="165"/>
        <end position="193"/>
    </location>
</feature>
<evidence type="ECO:0000256" key="2">
    <source>
        <dbReference type="ARBA" id="ARBA00006143"/>
    </source>
</evidence>
<evidence type="ECO:0000313" key="9">
    <source>
        <dbReference type="Proteomes" id="UP000192790"/>
    </source>
</evidence>
<keyword evidence="9" id="KW-1185">Reference proteome</keyword>
<evidence type="ECO:0000256" key="4">
    <source>
        <dbReference type="ARBA" id="ARBA00022989"/>
    </source>
</evidence>
<keyword evidence="5 6" id="KW-0472">Membrane</keyword>
<dbReference type="GO" id="GO:0016020">
    <property type="term" value="C:membrane"/>
    <property type="evidence" value="ECO:0007669"/>
    <property type="project" value="UniProtKB-SubCell"/>
</dbReference>
<dbReference type="InterPro" id="IPR051790">
    <property type="entry name" value="Cytochrome_c-biogenesis_DsbD"/>
</dbReference>
<dbReference type="OrthoDB" id="9809733at2"/>
<feature type="transmembrane region" description="Helical" evidence="6">
    <location>
        <begin position="205"/>
        <end position="226"/>
    </location>
</feature>
<keyword evidence="4 6" id="KW-1133">Transmembrane helix</keyword>
<organism evidence="8 9">
    <name type="scientific">Papillibacter cinnamivorans DSM 12816</name>
    <dbReference type="NCBI Taxonomy" id="1122930"/>
    <lineage>
        <taxon>Bacteria</taxon>
        <taxon>Bacillati</taxon>
        <taxon>Bacillota</taxon>
        <taxon>Clostridia</taxon>
        <taxon>Eubacteriales</taxon>
        <taxon>Oscillospiraceae</taxon>
        <taxon>Papillibacter</taxon>
    </lineage>
</organism>
<protein>
    <submittedName>
        <fullName evidence="8">Cytochrome C biogenesis protein transmembrane region</fullName>
    </submittedName>
</protein>
<dbReference type="PANTHER" id="PTHR31272">
    <property type="entry name" value="CYTOCHROME C-TYPE BIOGENESIS PROTEIN HI_1454-RELATED"/>
    <property type="match status" value="1"/>
</dbReference>
<sequence>MNGLLDVLSDLIGKSGWLAPLLALAAGIVASFLPCSLSTVPLIVGYVGGTGQRDPKKAFLLSVVFAAGSAVTFTALGAAASMAGRLVGASSSWWYIVLGALMVLMALQMWEVFEFIPASYLVSKSGRRGFAGAFLAGVLSGIFSSPCSTPVLIVVLAAVAGRGNVLWGIVLLLFYSVGHGMLAVLAGTSVGFVKKLSGSGGYGKLSAVLKYVMGALILLLGLYMLYLGF</sequence>
<keyword evidence="3 6" id="KW-0812">Transmembrane</keyword>
<dbReference type="Pfam" id="PF02683">
    <property type="entry name" value="DsbD_TM"/>
    <property type="match status" value="1"/>
</dbReference>
<evidence type="ECO:0000259" key="7">
    <source>
        <dbReference type="Pfam" id="PF02683"/>
    </source>
</evidence>
<accession>A0A1W2BBG0</accession>
<dbReference type="RefSeq" id="WP_084234800.1">
    <property type="nucleotide sequence ID" value="NZ_FWXW01000005.1"/>
</dbReference>
<evidence type="ECO:0000313" key="8">
    <source>
        <dbReference type="EMBL" id="SMC70239.1"/>
    </source>
</evidence>
<evidence type="ECO:0000256" key="3">
    <source>
        <dbReference type="ARBA" id="ARBA00022692"/>
    </source>
</evidence>
<dbReference type="InterPro" id="IPR003834">
    <property type="entry name" value="Cyt_c_assmbl_TM_dom"/>
</dbReference>
<dbReference type="GO" id="GO:0017004">
    <property type="term" value="P:cytochrome complex assembly"/>
    <property type="evidence" value="ECO:0007669"/>
    <property type="project" value="InterPro"/>
</dbReference>
<dbReference type="AlphaFoldDB" id="A0A1W2BBG0"/>
<comment type="subcellular location">
    <subcellularLocation>
        <location evidence="1">Membrane</location>
        <topology evidence="1">Multi-pass membrane protein</topology>
    </subcellularLocation>
</comment>
<comment type="similarity">
    <text evidence="2">Belongs to the DsbD family.</text>
</comment>
<feature type="transmembrane region" description="Helical" evidence="6">
    <location>
        <begin position="92"/>
        <end position="113"/>
    </location>
</feature>
<dbReference type="EMBL" id="FWXW01000005">
    <property type="protein sequence ID" value="SMC70239.1"/>
    <property type="molecule type" value="Genomic_DNA"/>
</dbReference>
<proteinExistence type="inferred from homology"/>
<gene>
    <name evidence="8" type="ORF">SAMN02745168_2128</name>
</gene>
<name>A0A1W2BBG0_9FIRM</name>